<feature type="domain" description="Protein kinase" evidence="3">
    <location>
        <begin position="136"/>
        <end position="496"/>
    </location>
</feature>
<dbReference type="CDD" id="cd05121">
    <property type="entry name" value="ABC1_ADCK3-like"/>
    <property type="match status" value="1"/>
</dbReference>
<dbReference type="SUPFAM" id="SSF56112">
    <property type="entry name" value="Protein kinase-like (PK-like)"/>
    <property type="match status" value="1"/>
</dbReference>
<evidence type="ECO:0000313" key="5">
    <source>
        <dbReference type="Proteomes" id="UP000663722"/>
    </source>
</evidence>
<dbReference type="PANTHER" id="PTHR10566">
    <property type="entry name" value="CHAPERONE-ACTIVITY OF BC1 COMPLEX CABC1 -RELATED"/>
    <property type="match status" value="1"/>
</dbReference>
<gene>
    <name evidence="4" type="ORF">dnm_099110</name>
</gene>
<dbReference type="Proteomes" id="UP000663722">
    <property type="component" value="Chromosome"/>
</dbReference>
<comment type="similarity">
    <text evidence="1">Belongs to the protein kinase superfamily. ADCK protein kinase family.</text>
</comment>
<keyword evidence="2" id="KW-0812">Transmembrane</keyword>
<organism evidence="4 5">
    <name type="scientific">Desulfonema magnum</name>
    <dbReference type="NCBI Taxonomy" id="45655"/>
    <lineage>
        <taxon>Bacteria</taxon>
        <taxon>Pseudomonadati</taxon>
        <taxon>Thermodesulfobacteriota</taxon>
        <taxon>Desulfobacteria</taxon>
        <taxon>Desulfobacterales</taxon>
        <taxon>Desulfococcaceae</taxon>
        <taxon>Desulfonema</taxon>
    </lineage>
</organism>
<dbReference type="InterPro" id="IPR004147">
    <property type="entry name" value="ABC1_dom"/>
</dbReference>
<dbReference type="InterPro" id="IPR050154">
    <property type="entry name" value="UbiB_kinase"/>
</dbReference>
<evidence type="ECO:0000313" key="4">
    <source>
        <dbReference type="EMBL" id="QTA93803.1"/>
    </source>
</evidence>
<dbReference type="InterPro" id="IPR011009">
    <property type="entry name" value="Kinase-like_dom_sf"/>
</dbReference>
<dbReference type="Pfam" id="PF03109">
    <property type="entry name" value="ABC1"/>
    <property type="match status" value="1"/>
</dbReference>
<dbReference type="GO" id="GO:0005524">
    <property type="term" value="F:ATP binding"/>
    <property type="evidence" value="ECO:0007669"/>
    <property type="project" value="InterPro"/>
</dbReference>
<feature type="transmembrane region" description="Helical" evidence="2">
    <location>
        <begin position="535"/>
        <end position="561"/>
    </location>
</feature>
<evidence type="ECO:0000256" key="1">
    <source>
        <dbReference type="ARBA" id="ARBA00009670"/>
    </source>
</evidence>
<dbReference type="AlphaFoldDB" id="A0A975BY13"/>
<dbReference type="InterPro" id="IPR000719">
    <property type="entry name" value="Prot_kinase_dom"/>
</dbReference>
<dbReference type="GO" id="GO:0004672">
    <property type="term" value="F:protein kinase activity"/>
    <property type="evidence" value="ECO:0007669"/>
    <property type="project" value="InterPro"/>
</dbReference>
<sequence>MFSIRKIGVIGRTYRHLNRYSQILAVFLKYGFEDLIDQLKIDQYIEAALEMISKKKRAVRVEKMTRAERVRMAIEELGPTYIKLGQILSTRSDLIPTDFIQELYQLQDRVRPSPFYEIKKILETEFYSRVEDVFDFFDETPIASASIGQVYKACLKDGETVAVKVQRPGIRKIIEVDLEIMLHLATLMEKNIDEIAIHSPVKIIEEFARLLEKEIDYTVEATNMERFARQFLEDSTVYIPKPFRDATTERVLTMEFVEGIKISDITRLQAAGLDRKQINLRGANFFLKQVFDHGFFHADPHPGNIYVLPDNVICLFDFGMVGSVDQHTRENFVDLLDSVVHQNEMKATQMLLKLTTWDDEPDLRLLERQVSEFMGNHLFKPLKDIKIGKLMQDMLELASCHGLRLPPDIFLMMKAFGTIEGISLLLDPDFNMAVQVAPFIKRVKIARFSPQRITDDMTELLWELLQFVQQFPKDTLEITRLIRQKKLSVKLEHQGLENVLATHEHISSKISFSIIIAALIIGSAMIVIAKVPPLFFGISLVGIILFSAAAIMGIWLLAAIFKKGGL</sequence>
<accession>A0A975BY13</accession>
<proteinExistence type="inferred from homology"/>
<keyword evidence="2" id="KW-0472">Membrane</keyword>
<dbReference type="KEGG" id="dmm:dnm_099110"/>
<reference evidence="4" key="1">
    <citation type="journal article" date="2021" name="Microb. Physiol.">
        <title>Proteogenomic Insights into the Physiology of Marine, Sulfate-Reducing, Filamentous Desulfonema limicola and Desulfonema magnum.</title>
        <authorList>
            <person name="Schnaars V."/>
            <person name="Wohlbrand L."/>
            <person name="Scheve S."/>
            <person name="Hinrichs C."/>
            <person name="Reinhardt R."/>
            <person name="Rabus R."/>
        </authorList>
    </citation>
    <scope>NUCLEOTIDE SEQUENCE</scope>
    <source>
        <strain evidence="4">4be13</strain>
    </source>
</reference>
<evidence type="ECO:0000256" key="2">
    <source>
        <dbReference type="SAM" id="Phobius"/>
    </source>
</evidence>
<evidence type="ECO:0000259" key="3">
    <source>
        <dbReference type="PROSITE" id="PS50011"/>
    </source>
</evidence>
<dbReference type="PANTHER" id="PTHR10566:SF113">
    <property type="entry name" value="PROTEIN ACTIVITY OF BC1 COMPLEX KINASE 7, CHLOROPLASTIC"/>
    <property type="match status" value="1"/>
</dbReference>
<dbReference type="PROSITE" id="PS50011">
    <property type="entry name" value="PROTEIN_KINASE_DOM"/>
    <property type="match status" value="1"/>
</dbReference>
<keyword evidence="5" id="KW-1185">Reference proteome</keyword>
<keyword evidence="2" id="KW-1133">Transmembrane helix</keyword>
<name>A0A975BY13_9BACT</name>
<feature type="transmembrane region" description="Helical" evidence="2">
    <location>
        <begin position="510"/>
        <end position="529"/>
    </location>
</feature>
<dbReference type="Gene3D" id="1.10.510.10">
    <property type="entry name" value="Transferase(Phosphotransferase) domain 1"/>
    <property type="match status" value="1"/>
</dbReference>
<protein>
    <recommendedName>
        <fullName evidence="3">Protein kinase domain-containing protein</fullName>
    </recommendedName>
</protein>
<dbReference type="EMBL" id="CP061800">
    <property type="protein sequence ID" value="QTA93803.1"/>
    <property type="molecule type" value="Genomic_DNA"/>
</dbReference>
<dbReference type="RefSeq" id="WP_207680570.1">
    <property type="nucleotide sequence ID" value="NZ_CP061800.1"/>
</dbReference>